<comment type="caution">
    <text evidence="12">The sequence shown here is derived from an EMBL/GenBank/DDBJ whole genome shotgun (WGS) entry which is preliminary data.</text>
</comment>
<sequence length="285" mass="30873">MGWFSSSSTQEATAAPAVPASPAAASEALQLPPDHPPVPAGATCPVDESARATWLTVSGAEAGTTAASHPLTASSVSQTEGSNATAAQAEGESTATQAEGPTKARLSTAREISSIPRAASATYAHPEERAAQPVPGEETGNWVYPSEQQFFNAMMRKHHNPRAADMRTIVPIHNAVNERAWEEVLMWEAGRGGDRCGGVRLTSFVGRPKERSPKAWVKTVFGYSAPFDRHDWIVDRCGKQIRYVIDFYTGKPNPANPHAPTFYLDVRPALDDWEHVKLRMARLFQ</sequence>
<keyword evidence="4 10" id="KW-0479">Metal-binding</keyword>
<dbReference type="EC" id="4.4.1.17" evidence="10"/>
<name>A0AAD3YCU8_9TREE</name>
<evidence type="ECO:0000256" key="7">
    <source>
        <dbReference type="ARBA" id="ARBA00023128"/>
    </source>
</evidence>
<evidence type="ECO:0000256" key="5">
    <source>
        <dbReference type="ARBA" id="ARBA00022792"/>
    </source>
</evidence>
<keyword evidence="6 10" id="KW-0408">Iron</keyword>
<dbReference type="GO" id="GO:0004408">
    <property type="term" value="F:holocytochrome-c synthase activity"/>
    <property type="evidence" value="ECO:0007669"/>
    <property type="project" value="UniProtKB-EC"/>
</dbReference>
<evidence type="ECO:0000313" key="12">
    <source>
        <dbReference type="EMBL" id="GMK57277.1"/>
    </source>
</evidence>
<dbReference type="GO" id="GO:0046872">
    <property type="term" value="F:metal ion binding"/>
    <property type="evidence" value="ECO:0007669"/>
    <property type="project" value="UniProtKB-KW"/>
</dbReference>
<evidence type="ECO:0000256" key="10">
    <source>
        <dbReference type="RuleBase" id="RU363130"/>
    </source>
</evidence>
<accession>A0AAD3YCU8</accession>
<proteinExistence type="inferred from homology"/>
<keyword evidence="13" id="KW-1185">Reference proteome</keyword>
<dbReference type="GO" id="GO:0005743">
    <property type="term" value="C:mitochondrial inner membrane"/>
    <property type="evidence" value="ECO:0007669"/>
    <property type="project" value="UniProtKB-SubCell"/>
</dbReference>
<dbReference type="PANTHER" id="PTHR12743">
    <property type="entry name" value="CYTOCHROME C1 HEME LYASE"/>
    <property type="match status" value="1"/>
</dbReference>
<feature type="region of interest" description="Disordered" evidence="11">
    <location>
        <begin position="65"/>
        <end position="141"/>
    </location>
</feature>
<dbReference type="PANTHER" id="PTHR12743:SF0">
    <property type="entry name" value="HOLOCYTOCHROME C-TYPE SYNTHASE"/>
    <property type="match status" value="1"/>
</dbReference>
<organism evidence="12 13">
    <name type="scientific">Cutaneotrichosporon spelunceum</name>
    <dbReference type="NCBI Taxonomy" id="1672016"/>
    <lineage>
        <taxon>Eukaryota</taxon>
        <taxon>Fungi</taxon>
        <taxon>Dikarya</taxon>
        <taxon>Basidiomycota</taxon>
        <taxon>Agaricomycotina</taxon>
        <taxon>Tremellomycetes</taxon>
        <taxon>Trichosporonales</taxon>
        <taxon>Trichosporonaceae</taxon>
        <taxon>Cutaneotrichosporon</taxon>
    </lineage>
</organism>
<protein>
    <recommendedName>
        <fullName evidence="10">Holocytochrome c-type synthase</fullName>
        <ecNumber evidence="10">4.4.1.17</ecNumber>
    </recommendedName>
</protein>
<evidence type="ECO:0000256" key="6">
    <source>
        <dbReference type="ARBA" id="ARBA00023004"/>
    </source>
</evidence>
<keyword evidence="3 10" id="KW-0349">Heme</keyword>
<comment type="subcellular location">
    <subcellularLocation>
        <location evidence="1 10">Mitochondrion inner membrane</location>
    </subcellularLocation>
</comment>
<keyword evidence="8 10" id="KW-0472">Membrane</keyword>
<evidence type="ECO:0000256" key="3">
    <source>
        <dbReference type="ARBA" id="ARBA00022617"/>
    </source>
</evidence>
<reference evidence="12" key="1">
    <citation type="journal article" date="2023" name="BMC Genomics">
        <title>Chromosome-level genome assemblies of Cutaneotrichosporon spp. (Trichosporonales, Basidiomycota) reveal imbalanced evolution between nucleotide sequences and chromosome synteny.</title>
        <authorList>
            <person name="Kobayashi Y."/>
            <person name="Kayamori A."/>
            <person name="Aoki K."/>
            <person name="Shiwa Y."/>
            <person name="Matsutani M."/>
            <person name="Fujita N."/>
            <person name="Sugita T."/>
            <person name="Iwasaki W."/>
            <person name="Tanaka N."/>
            <person name="Takashima M."/>
        </authorList>
    </citation>
    <scope>NUCLEOTIDE SEQUENCE</scope>
    <source>
        <strain evidence="12">HIS016</strain>
    </source>
</reference>
<comment type="catalytic activity">
    <reaction evidence="10">
        <text>holo-[cytochrome c] = apo-[cytochrome c] + heme b</text>
        <dbReference type="Rhea" id="RHEA:22648"/>
        <dbReference type="Rhea" id="RHEA-COMP:10725"/>
        <dbReference type="Rhea" id="RHEA-COMP:10726"/>
        <dbReference type="ChEBI" id="CHEBI:29950"/>
        <dbReference type="ChEBI" id="CHEBI:60344"/>
        <dbReference type="ChEBI" id="CHEBI:83739"/>
        <dbReference type="EC" id="4.4.1.17"/>
    </reaction>
</comment>
<feature type="region of interest" description="Disordered" evidence="11">
    <location>
        <begin position="1"/>
        <end position="45"/>
    </location>
</feature>
<dbReference type="AlphaFoldDB" id="A0AAD3YCU8"/>
<dbReference type="Proteomes" id="UP001222932">
    <property type="component" value="Unassembled WGS sequence"/>
</dbReference>
<gene>
    <name evidence="12" type="primary">CYT2</name>
    <name evidence="12" type="ORF">CspeluHIS016_0401110</name>
</gene>
<comment type="similarity">
    <text evidence="2 10">Belongs to the cytochrome c-type heme lyase family.</text>
</comment>
<evidence type="ECO:0000313" key="13">
    <source>
        <dbReference type="Proteomes" id="UP001222932"/>
    </source>
</evidence>
<evidence type="ECO:0000256" key="4">
    <source>
        <dbReference type="ARBA" id="ARBA00022723"/>
    </source>
</evidence>
<evidence type="ECO:0000256" key="9">
    <source>
        <dbReference type="ARBA" id="ARBA00023239"/>
    </source>
</evidence>
<dbReference type="EMBL" id="BTCM01000004">
    <property type="protein sequence ID" value="GMK57277.1"/>
    <property type="molecule type" value="Genomic_DNA"/>
</dbReference>
<dbReference type="InterPro" id="IPR000511">
    <property type="entry name" value="Holocyt_c/c1_synthase"/>
</dbReference>
<keyword evidence="5 10" id="KW-0999">Mitochondrion inner membrane</keyword>
<evidence type="ECO:0000256" key="2">
    <source>
        <dbReference type="ARBA" id="ARBA00007255"/>
    </source>
</evidence>
<evidence type="ECO:0000256" key="8">
    <source>
        <dbReference type="ARBA" id="ARBA00023136"/>
    </source>
</evidence>
<keyword evidence="7 10" id="KW-0496">Mitochondrion</keyword>
<evidence type="ECO:0000256" key="11">
    <source>
        <dbReference type="SAM" id="MobiDB-lite"/>
    </source>
</evidence>
<reference evidence="12" key="2">
    <citation type="submission" date="2023-06" db="EMBL/GenBank/DDBJ databases">
        <authorList>
            <person name="Kobayashi Y."/>
            <person name="Kayamori A."/>
            <person name="Aoki K."/>
            <person name="Shiwa Y."/>
            <person name="Fujita N."/>
            <person name="Sugita T."/>
            <person name="Iwasaki W."/>
            <person name="Tanaka N."/>
            <person name="Takashima M."/>
        </authorList>
    </citation>
    <scope>NUCLEOTIDE SEQUENCE</scope>
    <source>
        <strain evidence="12">HIS016</strain>
    </source>
</reference>
<evidence type="ECO:0000256" key="1">
    <source>
        <dbReference type="ARBA" id="ARBA00004273"/>
    </source>
</evidence>
<feature type="compositionally biased region" description="Low complexity" evidence="11">
    <location>
        <begin position="9"/>
        <end position="32"/>
    </location>
</feature>
<dbReference type="PROSITE" id="PS00822">
    <property type="entry name" value="CYTO_HEME_LYASE_2"/>
    <property type="match status" value="1"/>
</dbReference>
<feature type="compositionally biased region" description="Polar residues" evidence="11">
    <location>
        <begin position="65"/>
        <end position="99"/>
    </location>
</feature>
<dbReference type="Pfam" id="PF01265">
    <property type="entry name" value="Cyto_heme_lyase"/>
    <property type="match status" value="1"/>
</dbReference>
<comment type="function">
    <text evidence="10">Lyase that catalyzes the covalent linking of the heme group to the cytochrome C apoprotein to produce the mature functional cytochrome.</text>
</comment>
<keyword evidence="9 10" id="KW-0456">Lyase</keyword>